<proteinExistence type="predicted"/>
<keyword evidence="2" id="KW-1185">Reference proteome</keyword>
<name>A0A521FZA4_9BACT</name>
<evidence type="ECO:0000313" key="2">
    <source>
        <dbReference type="Proteomes" id="UP000316238"/>
    </source>
</evidence>
<protein>
    <submittedName>
        <fullName evidence="1">Uncharacterized protein</fullName>
    </submittedName>
</protein>
<comment type="caution">
    <text evidence="1">The sequence shown here is derived from an EMBL/GenBank/DDBJ whole genome shotgun (WGS) entry which is preliminary data.</text>
</comment>
<dbReference type="AlphaFoldDB" id="A0A521FZA4"/>
<dbReference type="Proteomes" id="UP000316238">
    <property type="component" value="Unassembled WGS sequence"/>
</dbReference>
<reference evidence="1" key="1">
    <citation type="submission" date="2017-07" db="EMBL/GenBank/DDBJ databases">
        <title>The cable genome - Insights into the physiology and evolution of filamentous bacteria capable of sulfide oxidation via long distance electron transfer.</title>
        <authorList>
            <person name="Thorup C."/>
            <person name="Bjerg J.T."/>
            <person name="Schreiber L."/>
            <person name="Nielsen L.P."/>
            <person name="Kjeldsen K.U."/>
            <person name="Boesen T."/>
            <person name="Boggild A."/>
            <person name="Meysman F."/>
            <person name="Geelhoed J."/>
            <person name="Schramm A."/>
        </authorList>
    </citation>
    <scope>NUCLEOTIDE SEQUENCE [LARGE SCALE GENOMIC DNA]</scope>
    <source>
        <strain evidence="1">GS</strain>
    </source>
</reference>
<sequence length="91" mass="10285">MKTQKSKTDPDMLPEYDFSGKKGVRGKYYDAYQQGHAVRVRQEDGTVITHCFTLEDGAVLLTPDVREYFPDSESVNRALRGLIALVPHKVV</sequence>
<evidence type="ECO:0000313" key="1">
    <source>
        <dbReference type="EMBL" id="TAA74096.1"/>
    </source>
</evidence>
<accession>A0A521FZA4</accession>
<dbReference type="EMBL" id="NQJD01000040">
    <property type="protein sequence ID" value="TAA74096.1"/>
    <property type="molecule type" value="Genomic_DNA"/>
</dbReference>
<gene>
    <name evidence="1" type="ORF">CDV28_14024</name>
</gene>
<organism evidence="1 2">
    <name type="scientific">Candidatus Electronema aureum</name>
    <dbReference type="NCBI Taxonomy" id="2005002"/>
    <lineage>
        <taxon>Bacteria</taxon>
        <taxon>Pseudomonadati</taxon>
        <taxon>Thermodesulfobacteriota</taxon>
        <taxon>Desulfobulbia</taxon>
        <taxon>Desulfobulbales</taxon>
        <taxon>Desulfobulbaceae</taxon>
        <taxon>Candidatus Electronema</taxon>
    </lineage>
</organism>